<comment type="caution">
    <text evidence="6">The sequence shown here is derived from an EMBL/GenBank/DDBJ whole genome shotgun (WGS) entry which is preliminary data.</text>
</comment>
<dbReference type="Gene3D" id="1.20.120.530">
    <property type="entry name" value="GntR ligand-binding domain-like"/>
    <property type="match status" value="1"/>
</dbReference>
<keyword evidence="3" id="KW-0804">Transcription</keyword>
<evidence type="ECO:0000313" key="6">
    <source>
        <dbReference type="EMBL" id="MBB4000536.1"/>
    </source>
</evidence>
<protein>
    <submittedName>
        <fullName evidence="6">DNA-binding FadR family transcriptional regulator</fullName>
    </submittedName>
</protein>
<dbReference type="RefSeq" id="WP_183202417.1">
    <property type="nucleotide sequence ID" value="NZ_JACIEK010000022.1"/>
</dbReference>
<evidence type="ECO:0000256" key="3">
    <source>
        <dbReference type="ARBA" id="ARBA00023163"/>
    </source>
</evidence>
<organism evidence="6 7">
    <name type="scientific">Aureimonas pseudogalii</name>
    <dbReference type="NCBI Taxonomy" id="1744844"/>
    <lineage>
        <taxon>Bacteria</taxon>
        <taxon>Pseudomonadati</taxon>
        <taxon>Pseudomonadota</taxon>
        <taxon>Alphaproteobacteria</taxon>
        <taxon>Hyphomicrobiales</taxon>
        <taxon>Aurantimonadaceae</taxon>
        <taxon>Aureimonas</taxon>
    </lineage>
</organism>
<proteinExistence type="predicted"/>
<dbReference type="PANTHER" id="PTHR43537:SF5">
    <property type="entry name" value="UXU OPERON TRANSCRIPTIONAL REGULATOR"/>
    <property type="match status" value="1"/>
</dbReference>
<dbReference type="EMBL" id="JACIEK010000022">
    <property type="protein sequence ID" value="MBB4000536.1"/>
    <property type="molecule type" value="Genomic_DNA"/>
</dbReference>
<evidence type="ECO:0000256" key="2">
    <source>
        <dbReference type="ARBA" id="ARBA00023125"/>
    </source>
</evidence>
<feature type="region of interest" description="Disordered" evidence="4">
    <location>
        <begin position="243"/>
        <end position="271"/>
    </location>
</feature>
<dbReference type="SMART" id="SM00895">
    <property type="entry name" value="FCD"/>
    <property type="match status" value="1"/>
</dbReference>
<gene>
    <name evidence="6" type="ORF">GGR04_004414</name>
</gene>
<dbReference type="Gene3D" id="1.10.10.10">
    <property type="entry name" value="Winged helix-like DNA-binding domain superfamily/Winged helix DNA-binding domain"/>
    <property type="match status" value="1"/>
</dbReference>
<dbReference type="AlphaFoldDB" id="A0A7W6H8G8"/>
<dbReference type="GO" id="GO:0003677">
    <property type="term" value="F:DNA binding"/>
    <property type="evidence" value="ECO:0007669"/>
    <property type="project" value="UniProtKB-KW"/>
</dbReference>
<accession>A0A7W6H8G8</accession>
<evidence type="ECO:0000256" key="1">
    <source>
        <dbReference type="ARBA" id="ARBA00023015"/>
    </source>
</evidence>
<dbReference type="PROSITE" id="PS50949">
    <property type="entry name" value="HTH_GNTR"/>
    <property type="match status" value="1"/>
</dbReference>
<reference evidence="6 7" key="1">
    <citation type="submission" date="2020-08" db="EMBL/GenBank/DDBJ databases">
        <title>Genomic Encyclopedia of Type Strains, Phase IV (KMG-IV): sequencing the most valuable type-strain genomes for metagenomic binning, comparative biology and taxonomic classification.</title>
        <authorList>
            <person name="Goeker M."/>
        </authorList>
    </citation>
    <scope>NUCLEOTIDE SEQUENCE [LARGE SCALE GENOMIC DNA]</scope>
    <source>
        <strain evidence="6 7">DSM 102238</strain>
    </source>
</reference>
<dbReference type="Proteomes" id="UP000542776">
    <property type="component" value="Unassembled WGS sequence"/>
</dbReference>
<dbReference type="SUPFAM" id="SSF46785">
    <property type="entry name" value="Winged helix' DNA-binding domain"/>
    <property type="match status" value="1"/>
</dbReference>
<feature type="compositionally biased region" description="Basic and acidic residues" evidence="4">
    <location>
        <begin position="249"/>
        <end position="259"/>
    </location>
</feature>
<keyword evidence="2 6" id="KW-0238">DNA-binding</keyword>
<evidence type="ECO:0000259" key="5">
    <source>
        <dbReference type="PROSITE" id="PS50949"/>
    </source>
</evidence>
<dbReference type="InterPro" id="IPR036388">
    <property type="entry name" value="WH-like_DNA-bd_sf"/>
</dbReference>
<evidence type="ECO:0000313" key="7">
    <source>
        <dbReference type="Proteomes" id="UP000542776"/>
    </source>
</evidence>
<evidence type="ECO:0000256" key="4">
    <source>
        <dbReference type="SAM" id="MobiDB-lite"/>
    </source>
</evidence>
<dbReference type="PRINTS" id="PR00035">
    <property type="entry name" value="HTHGNTR"/>
</dbReference>
<keyword evidence="1" id="KW-0805">Transcription regulation</keyword>
<dbReference type="SUPFAM" id="SSF48008">
    <property type="entry name" value="GntR ligand-binding domain-like"/>
    <property type="match status" value="1"/>
</dbReference>
<dbReference type="InterPro" id="IPR008920">
    <property type="entry name" value="TF_FadR/GntR_C"/>
</dbReference>
<dbReference type="InterPro" id="IPR036390">
    <property type="entry name" value="WH_DNA-bd_sf"/>
</dbReference>
<name>A0A7W6H8G8_9HYPH</name>
<sequence>MNSKLSIVRDESEAKGGYERVVGFLRDQLLSGQLKTGDCLLPERELAVRLKVSRPVLREALRALAMIGAVEIRHGVGTIVKRPDVSTLGEFFTFVLAQQADVVDDIMEARVAIEHHAIRLACRRATQADFDRIADALDLIVETIHEAEAGGVADFRFHEAIVRAAHSPTLVSIYGSLASLMMRSHLDRREKIIQVEGIDSFLIDHHRLIFSAVVSRDAPKADDLLTRHFEIGADFRRRATMLATSPSTSKDRAAAKAADRSPAAFTGRQDS</sequence>
<dbReference type="Pfam" id="PF00392">
    <property type="entry name" value="GntR"/>
    <property type="match status" value="1"/>
</dbReference>
<keyword evidence="7" id="KW-1185">Reference proteome</keyword>
<dbReference type="PANTHER" id="PTHR43537">
    <property type="entry name" value="TRANSCRIPTIONAL REGULATOR, GNTR FAMILY"/>
    <property type="match status" value="1"/>
</dbReference>
<dbReference type="SMART" id="SM00345">
    <property type="entry name" value="HTH_GNTR"/>
    <property type="match status" value="1"/>
</dbReference>
<dbReference type="InterPro" id="IPR000524">
    <property type="entry name" value="Tscrpt_reg_HTH_GntR"/>
</dbReference>
<feature type="domain" description="HTH gntR-type" evidence="5">
    <location>
        <begin position="15"/>
        <end position="83"/>
    </location>
</feature>
<dbReference type="GO" id="GO:0003700">
    <property type="term" value="F:DNA-binding transcription factor activity"/>
    <property type="evidence" value="ECO:0007669"/>
    <property type="project" value="InterPro"/>
</dbReference>
<dbReference type="Pfam" id="PF07729">
    <property type="entry name" value="FCD"/>
    <property type="match status" value="1"/>
</dbReference>
<dbReference type="InterPro" id="IPR011711">
    <property type="entry name" value="GntR_C"/>
</dbReference>
<dbReference type="CDD" id="cd07377">
    <property type="entry name" value="WHTH_GntR"/>
    <property type="match status" value="1"/>
</dbReference>